<protein>
    <recommendedName>
        <fullName evidence="5">FYVE-type domain-containing protein</fullName>
    </recommendedName>
</protein>
<name>A0A6G0X5T5_9STRA</name>
<dbReference type="VEuPathDB" id="FungiDB:AeMF1_004037"/>
<dbReference type="PANTHER" id="PTHR13510">
    <property type="entry name" value="FYVE-FINGER-CONTAINING RAB5 EFFECTOR PROTEIN RABENOSYN-5-RELATED"/>
    <property type="match status" value="1"/>
</dbReference>
<dbReference type="Proteomes" id="UP000481153">
    <property type="component" value="Unassembled WGS sequence"/>
</dbReference>
<dbReference type="AlphaFoldDB" id="A0A6G0X5T5"/>
<evidence type="ECO:0000313" key="7">
    <source>
        <dbReference type="Proteomes" id="UP000481153"/>
    </source>
</evidence>
<dbReference type="InterPro" id="IPR013083">
    <property type="entry name" value="Znf_RING/FYVE/PHD"/>
</dbReference>
<dbReference type="SUPFAM" id="SSF55961">
    <property type="entry name" value="Bet v1-like"/>
    <property type="match status" value="1"/>
</dbReference>
<organism evidence="6 7">
    <name type="scientific">Aphanomyces euteiches</name>
    <dbReference type="NCBI Taxonomy" id="100861"/>
    <lineage>
        <taxon>Eukaryota</taxon>
        <taxon>Sar</taxon>
        <taxon>Stramenopiles</taxon>
        <taxon>Oomycota</taxon>
        <taxon>Saprolegniomycetes</taxon>
        <taxon>Saprolegniales</taxon>
        <taxon>Verrucalvaceae</taxon>
        <taxon>Aphanomyces</taxon>
    </lineage>
</organism>
<dbReference type="EMBL" id="VJMJ01000100">
    <property type="protein sequence ID" value="KAF0735321.1"/>
    <property type="molecule type" value="Genomic_DNA"/>
</dbReference>
<keyword evidence="3" id="KW-0862">Zinc</keyword>
<feature type="domain" description="FYVE-type" evidence="5">
    <location>
        <begin position="270"/>
        <end position="329"/>
    </location>
</feature>
<dbReference type="PROSITE" id="PS50178">
    <property type="entry name" value="ZF_FYVE"/>
    <property type="match status" value="1"/>
</dbReference>
<keyword evidence="1" id="KW-0479">Metal-binding</keyword>
<dbReference type="InterPro" id="IPR023393">
    <property type="entry name" value="START-like_dom_sf"/>
</dbReference>
<dbReference type="GO" id="GO:0008270">
    <property type="term" value="F:zinc ion binding"/>
    <property type="evidence" value="ECO:0007669"/>
    <property type="project" value="UniProtKB-KW"/>
</dbReference>
<evidence type="ECO:0000256" key="2">
    <source>
        <dbReference type="ARBA" id="ARBA00022771"/>
    </source>
</evidence>
<comment type="caution">
    <text evidence="6">The sequence shown here is derived from an EMBL/GenBank/DDBJ whole genome shotgun (WGS) entry which is preliminary data.</text>
</comment>
<gene>
    <name evidence="6" type="ORF">Ae201684_008233</name>
</gene>
<evidence type="ECO:0000259" key="5">
    <source>
        <dbReference type="PROSITE" id="PS50178"/>
    </source>
</evidence>
<evidence type="ECO:0000256" key="1">
    <source>
        <dbReference type="ARBA" id="ARBA00022723"/>
    </source>
</evidence>
<dbReference type="CDD" id="cd00065">
    <property type="entry name" value="FYVE_like_SF"/>
    <property type="match status" value="1"/>
</dbReference>
<dbReference type="SUPFAM" id="SSF57903">
    <property type="entry name" value="FYVE/PHD zinc finger"/>
    <property type="match status" value="1"/>
</dbReference>
<evidence type="ECO:0000313" key="6">
    <source>
        <dbReference type="EMBL" id="KAF0735321.1"/>
    </source>
</evidence>
<dbReference type="InterPro" id="IPR017455">
    <property type="entry name" value="Znf_FYVE-rel"/>
</dbReference>
<proteinExistence type="predicted"/>
<dbReference type="Gene3D" id="3.30.40.10">
    <property type="entry name" value="Zinc/RING finger domain, C3HC4 (zinc finger)"/>
    <property type="match status" value="1"/>
</dbReference>
<sequence>MLELRLPIPHNFFLLPRLERPDIERYRAFGHKVAREFVDLTKLKHGPIDWTLRSTTSTTVVYEGRNSAEPIFLARTEIQATLDEVISVFQTTSVAATRKLQAEFQPLVRDKVRLHNITMPMPDNSHLYQSLNWCVVDTPFLRFILKRRDFCYMEHQEVIEIQGRRAFIRAMQSIAVAGVPSLESTFNVVRGDLVHYGFMFVETDQPGVLELQSLYLVRLNGKMNGALGRRLMKKAVQGHYRTLHNTEQVIRANYLSNLSFIDTYDLPLLGARQTKCEVCMKSFGRRRKTQCRHCAKIVCVRKCSAKWKLVKAGLNVRVRICALCSTRQPTRPAINVTLPTDSSKDFLLSMTSCADFSSSEDRALYTLELKPGRSNPLTKSAYF</sequence>
<dbReference type="Gene3D" id="3.30.530.20">
    <property type="match status" value="1"/>
</dbReference>
<dbReference type="InterPro" id="IPR052727">
    <property type="entry name" value="Rab4/Rab5_effector"/>
</dbReference>
<evidence type="ECO:0000256" key="3">
    <source>
        <dbReference type="ARBA" id="ARBA00022833"/>
    </source>
</evidence>
<accession>A0A6G0X5T5</accession>
<keyword evidence="7" id="KW-1185">Reference proteome</keyword>
<keyword evidence="2 4" id="KW-0863">Zinc-finger</keyword>
<dbReference type="InterPro" id="IPR011011">
    <property type="entry name" value="Znf_FYVE_PHD"/>
</dbReference>
<reference evidence="6 7" key="1">
    <citation type="submission" date="2019-07" db="EMBL/GenBank/DDBJ databases">
        <title>Genomics analysis of Aphanomyces spp. identifies a new class of oomycete effector associated with host adaptation.</title>
        <authorList>
            <person name="Gaulin E."/>
        </authorList>
    </citation>
    <scope>NUCLEOTIDE SEQUENCE [LARGE SCALE GENOMIC DNA]</scope>
    <source>
        <strain evidence="6 7">ATCC 201684</strain>
    </source>
</reference>
<evidence type="ECO:0000256" key="4">
    <source>
        <dbReference type="PROSITE-ProRule" id="PRU00091"/>
    </source>
</evidence>
<dbReference type="PANTHER" id="PTHR13510:SF44">
    <property type="entry name" value="RABENOSYN-5"/>
    <property type="match status" value="1"/>
</dbReference>